<evidence type="ECO:0000256" key="9">
    <source>
        <dbReference type="SAM" id="MobiDB-lite"/>
    </source>
</evidence>
<evidence type="ECO:0000256" key="2">
    <source>
        <dbReference type="ARBA" id="ARBA00022553"/>
    </source>
</evidence>
<feature type="domain" description="Protein kinase" evidence="10">
    <location>
        <begin position="44"/>
        <end position="311"/>
    </location>
</feature>
<reference evidence="12" key="1">
    <citation type="submission" date="2023-07" db="EMBL/GenBank/DDBJ databases">
        <authorList>
            <consortium name="AG Swart"/>
            <person name="Singh M."/>
            <person name="Singh A."/>
            <person name="Seah K."/>
            <person name="Emmerich C."/>
        </authorList>
    </citation>
    <scope>NUCLEOTIDE SEQUENCE</scope>
    <source>
        <strain evidence="12">DP1</strain>
    </source>
</reference>
<gene>
    <name evidence="12" type="ORF">ECRASSUSDP1_LOCUS15057</name>
</gene>
<dbReference type="PROSITE" id="PS51285">
    <property type="entry name" value="AGC_KINASE_CTER"/>
    <property type="match status" value="1"/>
</dbReference>
<keyword evidence="2" id="KW-0597">Phosphoprotein</keyword>
<proteinExistence type="inferred from homology"/>
<accession>A0AAD1XJ67</accession>
<keyword evidence="13" id="KW-1185">Reference proteome</keyword>
<dbReference type="InterPro" id="IPR008271">
    <property type="entry name" value="Ser/Thr_kinase_AS"/>
</dbReference>
<comment type="caution">
    <text evidence="12">The sequence shown here is derived from an EMBL/GenBank/DDBJ whole genome shotgun (WGS) entry which is preliminary data.</text>
</comment>
<dbReference type="InterPro" id="IPR011009">
    <property type="entry name" value="Kinase-like_dom_sf"/>
</dbReference>
<feature type="region of interest" description="Disordered" evidence="9">
    <location>
        <begin position="1"/>
        <end position="28"/>
    </location>
</feature>
<dbReference type="PANTHER" id="PTHR24351">
    <property type="entry name" value="RIBOSOMAL PROTEIN S6 KINASE"/>
    <property type="match status" value="1"/>
</dbReference>
<evidence type="ECO:0000256" key="8">
    <source>
        <dbReference type="RuleBase" id="RU000304"/>
    </source>
</evidence>
<feature type="binding site" evidence="7">
    <location>
        <position position="77"/>
    </location>
    <ligand>
        <name>ATP</name>
        <dbReference type="ChEBI" id="CHEBI:30616"/>
    </ligand>
</feature>
<dbReference type="PROSITE" id="PS00107">
    <property type="entry name" value="PROTEIN_KINASE_ATP"/>
    <property type="match status" value="1"/>
</dbReference>
<sequence length="361" mass="41848">MGSNCLKQTVEPRPSAKKALPTSPKHQSQIPLDMEESCRIENSYTPIKLIGKGAFGEVVLVHKKEADKYFAMKIIRKNLFSRPKHYEHLNTEKEILTKVLHPFVIKMNDCFQSKERVYFVLDFASGGSLRFHYNKKKKFPLDSVRFYAAEIFMALEYLHSSGYMYRDLKMENILLDAQGHIKLVDFGISKKLFKAPQELQEERTNTFCGTPEYLAPEVRSKQNYNKSVDFWSFGVLLYSMIHGRLPDAGRESTKDSKHNSFAVAIKQDHNEYQNNLSIAEDFVWKLLEVDPEMRLGSKAGDMEVIRQHPFFESIDWDKCLSQELEPPFVPELAHDYDTSYFDRKLTSLTLDEGICQTIVME</sequence>
<evidence type="ECO:0000256" key="5">
    <source>
        <dbReference type="ARBA" id="ARBA00022777"/>
    </source>
</evidence>
<feature type="domain" description="AGC-kinase C-terminal" evidence="11">
    <location>
        <begin position="312"/>
        <end position="361"/>
    </location>
</feature>
<dbReference type="PROSITE" id="PS00108">
    <property type="entry name" value="PROTEIN_KINASE_ST"/>
    <property type="match status" value="1"/>
</dbReference>
<comment type="similarity">
    <text evidence="8">Belongs to the protein kinase superfamily.</text>
</comment>
<evidence type="ECO:0000256" key="7">
    <source>
        <dbReference type="PROSITE-ProRule" id="PRU10141"/>
    </source>
</evidence>
<evidence type="ECO:0000256" key="4">
    <source>
        <dbReference type="ARBA" id="ARBA00022741"/>
    </source>
</evidence>
<dbReference type="Pfam" id="PF00069">
    <property type="entry name" value="Pkinase"/>
    <property type="match status" value="1"/>
</dbReference>
<organism evidence="12 13">
    <name type="scientific">Euplotes crassus</name>
    <dbReference type="NCBI Taxonomy" id="5936"/>
    <lineage>
        <taxon>Eukaryota</taxon>
        <taxon>Sar</taxon>
        <taxon>Alveolata</taxon>
        <taxon>Ciliophora</taxon>
        <taxon>Intramacronucleata</taxon>
        <taxon>Spirotrichea</taxon>
        <taxon>Hypotrichia</taxon>
        <taxon>Euplotida</taxon>
        <taxon>Euplotidae</taxon>
        <taxon>Moneuplotes</taxon>
    </lineage>
</organism>
<keyword evidence="5" id="KW-0418">Kinase</keyword>
<keyword evidence="3" id="KW-0808">Transferase</keyword>
<keyword evidence="6 7" id="KW-0067">ATP-binding</keyword>
<dbReference type="InterPro" id="IPR000961">
    <property type="entry name" value="AGC-kinase_C"/>
</dbReference>
<keyword evidence="1 8" id="KW-0723">Serine/threonine-protein kinase</keyword>
<dbReference type="SUPFAM" id="SSF56112">
    <property type="entry name" value="Protein kinase-like (PK-like)"/>
    <property type="match status" value="1"/>
</dbReference>
<dbReference type="InterPro" id="IPR017441">
    <property type="entry name" value="Protein_kinase_ATP_BS"/>
</dbReference>
<dbReference type="FunFam" id="3.30.200.20:FF:000042">
    <property type="entry name" value="Aurora kinase A"/>
    <property type="match status" value="1"/>
</dbReference>
<evidence type="ECO:0000256" key="6">
    <source>
        <dbReference type="ARBA" id="ARBA00022840"/>
    </source>
</evidence>
<dbReference type="Gene3D" id="3.30.200.20">
    <property type="entry name" value="Phosphorylase Kinase, domain 1"/>
    <property type="match status" value="1"/>
</dbReference>
<evidence type="ECO:0000259" key="11">
    <source>
        <dbReference type="PROSITE" id="PS51285"/>
    </source>
</evidence>
<dbReference type="GO" id="GO:0004674">
    <property type="term" value="F:protein serine/threonine kinase activity"/>
    <property type="evidence" value="ECO:0007669"/>
    <property type="project" value="UniProtKB-KW"/>
</dbReference>
<keyword evidence="4 7" id="KW-0547">Nucleotide-binding</keyword>
<dbReference type="AlphaFoldDB" id="A0AAD1XJ67"/>
<dbReference type="Proteomes" id="UP001295684">
    <property type="component" value="Unassembled WGS sequence"/>
</dbReference>
<evidence type="ECO:0000259" key="10">
    <source>
        <dbReference type="PROSITE" id="PS50011"/>
    </source>
</evidence>
<dbReference type="GO" id="GO:0005524">
    <property type="term" value="F:ATP binding"/>
    <property type="evidence" value="ECO:0007669"/>
    <property type="project" value="UniProtKB-UniRule"/>
</dbReference>
<dbReference type="PROSITE" id="PS50011">
    <property type="entry name" value="PROTEIN_KINASE_DOM"/>
    <property type="match status" value="1"/>
</dbReference>
<dbReference type="SMART" id="SM00220">
    <property type="entry name" value="S_TKc"/>
    <property type="match status" value="1"/>
</dbReference>
<protein>
    <submittedName>
        <fullName evidence="12">Uncharacterized protein</fullName>
    </submittedName>
</protein>
<evidence type="ECO:0000256" key="1">
    <source>
        <dbReference type="ARBA" id="ARBA00022527"/>
    </source>
</evidence>
<dbReference type="Gene3D" id="1.10.510.10">
    <property type="entry name" value="Transferase(Phosphotransferase) domain 1"/>
    <property type="match status" value="1"/>
</dbReference>
<dbReference type="FunFam" id="1.10.510.10:FF:000048">
    <property type="entry name" value="Protein kinase C"/>
    <property type="match status" value="1"/>
</dbReference>
<dbReference type="InterPro" id="IPR000719">
    <property type="entry name" value="Prot_kinase_dom"/>
</dbReference>
<evidence type="ECO:0000313" key="12">
    <source>
        <dbReference type="EMBL" id="CAI2373711.1"/>
    </source>
</evidence>
<evidence type="ECO:0000313" key="13">
    <source>
        <dbReference type="Proteomes" id="UP001295684"/>
    </source>
</evidence>
<evidence type="ECO:0000256" key="3">
    <source>
        <dbReference type="ARBA" id="ARBA00022679"/>
    </source>
</evidence>
<name>A0AAD1XJ67_EUPCR</name>
<dbReference type="EMBL" id="CAMPGE010015069">
    <property type="protein sequence ID" value="CAI2373711.1"/>
    <property type="molecule type" value="Genomic_DNA"/>
</dbReference>